<evidence type="ECO:0000259" key="4">
    <source>
        <dbReference type="Pfam" id="PF13649"/>
    </source>
</evidence>
<accession>A0A6N7EG57</accession>
<sequence>MVADRVRRAYAARAAEYTAVLGSIDAVAGPDRELVLAWAKGLVGRVLDVGCGPGHWTDLLRRSGVDAEGVDPVAQFIDGARERYPGVPFRVGRADALGVEDGTLGGVLAWYSLIHTEPDDVDAQLRESSRAIAPGGGLLIGFFEGPAVEPFEHAVTAAYRWPVEELADRVAAAGFDVTGRHTRTDEGARPHGAIVAVRRRE</sequence>
<dbReference type="GO" id="GO:0032259">
    <property type="term" value="P:methylation"/>
    <property type="evidence" value="ECO:0007669"/>
    <property type="project" value="UniProtKB-KW"/>
</dbReference>
<keyword evidence="3" id="KW-0949">S-adenosyl-L-methionine</keyword>
<evidence type="ECO:0000313" key="6">
    <source>
        <dbReference type="Proteomes" id="UP000437709"/>
    </source>
</evidence>
<dbReference type="InterPro" id="IPR041698">
    <property type="entry name" value="Methyltransf_25"/>
</dbReference>
<dbReference type="GO" id="GO:0008168">
    <property type="term" value="F:methyltransferase activity"/>
    <property type="evidence" value="ECO:0007669"/>
    <property type="project" value="UniProtKB-KW"/>
</dbReference>
<evidence type="ECO:0000256" key="1">
    <source>
        <dbReference type="ARBA" id="ARBA00022603"/>
    </source>
</evidence>
<dbReference type="EMBL" id="WHPC01000007">
    <property type="protein sequence ID" value="MPV36163.1"/>
    <property type="molecule type" value="Genomic_DNA"/>
</dbReference>
<reference evidence="5 6" key="1">
    <citation type="submission" date="2019-10" db="EMBL/GenBank/DDBJ databases">
        <title>Georgenia wutianyii sp. nov. and Georgenia yuyongxinii sp. nov. isolated from plateau pika (Ochotona curzoniae) in the Qinghai-Tibet plateau of China.</title>
        <authorList>
            <person name="Tian Z."/>
        </authorList>
    </citation>
    <scope>NUCLEOTIDE SEQUENCE [LARGE SCALE GENOMIC DNA]</scope>
    <source>
        <strain evidence="5 6">JCM 19765</strain>
    </source>
</reference>
<keyword evidence="2 5" id="KW-0808">Transferase</keyword>
<gene>
    <name evidence="5" type="ORF">GB881_03730</name>
</gene>
<comment type="caution">
    <text evidence="5">The sequence shown here is derived from an EMBL/GenBank/DDBJ whole genome shotgun (WGS) entry which is preliminary data.</text>
</comment>
<dbReference type="PANTHER" id="PTHR43464:SF19">
    <property type="entry name" value="UBIQUINONE BIOSYNTHESIS O-METHYLTRANSFERASE, MITOCHONDRIAL"/>
    <property type="match status" value="1"/>
</dbReference>
<proteinExistence type="predicted"/>
<dbReference type="Proteomes" id="UP000437709">
    <property type="component" value="Unassembled WGS sequence"/>
</dbReference>
<dbReference type="Gene3D" id="3.40.50.150">
    <property type="entry name" value="Vaccinia Virus protein VP39"/>
    <property type="match status" value="1"/>
</dbReference>
<evidence type="ECO:0000256" key="2">
    <source>
        <dbReference type="ARBA" id="ARBA00022679"/>
    </source>
</evidence>
<name>A0A6N7EG57_9MICO</name>
<feature type="domain" description="Methyltransferase" evidence="4">
    <location>
        <begin position="46"/>
        <end position="136"/>
    </location>
</feature>
<dbReference type="Pfam" id="PF13649">
    <property type="entry name" value="Methyltransf_25"/>
    <property type="match status" value="1"/>
</dbReference>
<dbReference type="PANTHER" id="PTHR43464">
    <property type="entry name" value="METHYLTRANSFERASE"/>
    <property type="match status" value="1"/>
</dbReference>
<dbReference type="CDD" id="cd02440">
    <property type="entry name" value="AdoMet_MTases"/>
    <property type="match status" value="1"/>
</dbReference>
<dbReference type="SUPFAM" id="SSF53335">
    <property type="entry name" value="S-adenosyl-L-methionine-dependent methyltransferases"/>
    <property type="match status" value="1"/>
</dbReference>
<protein>
    <submittedName>
        <fullName evidence="5">Methyltransferase domain-containing protein</fullName>
    </submittedName>
</protein>
<evidence type="ECO:0000256" key="3">
    <source>
        <dbReference type="ARBA" id="ARBA00022691"/>
    </source>
</evidence>
<keyword evidence="1 5" id="KW-0489">Methyltransferase</keyword>
<dbReference type="RefSeq" id="WP_152195854.1">
    <property type="nucleotide sequence ID" value="NZ_VUKD01000004.1"/>
</dbReference>
<keyword evidence="6" id="KW-1185">Reference proteome</keyword>
<evidence type="ECO:0000313" key="5">
    <source>
        <dbReference type="EMBL" id="MPV36163.1"/>
    </source>
</evidence>
<dbReference type="InterPro" id="IPR029063">
    <property type="entry name" value="SAM-dependent_MTases_sf"/>
</dbReference>
<dbReference type="AlphaFoldDB" id="A0A6N7EG57"/>
<organism evidence="5 6">
    <name type="scientific">Georgenia subflava</name>
    <dbReference type="NCBI Taxonomy" id="1622177"/>
    <lineage>
        <taxon>Bacteria</taxon>
        <taxon>Bacillati</taxon>
        <taxon>Actinomycetota</taxon>
        <taxon>Actinomycetes</taxon>
        <taxon>Micrococcales</taxon>
        <taxon>Bogoriellaceae</taxon>
        <taxon>Georgenia</taxon>
    </lineage>
</organism>